<dbReference type="Pfam" id="PF01844">
    <property type="entry name" value="HNH"/>
    <property type="match status" value="1"/>
</dbReference>
<dbReference type="InterPro" id="IPR002711">
    <property type="entry name" value="HNH"/>
</dbReference>
<keyword evidence="2" id="KW-0255">Endonuclease</keyword>
<dbReference type="InterPro" id="IPR003615">
    <property type="entry name" value="HNH_nuc"/>
</dbReference>
<dbReference type="GO" id="GO:0004519">
    <property type="term" value="F:endonuclease activity"/>
    <property type="evidence" value="ECO:0007669"/>
    <property type="project" value="UniProtKB-KW"/>
</dbReference>
<dbReference type="AlphaFoldDB" id="A0A6N3EW27"/>
<dbReference type="EMBL" id="CACRUE010000039">
    <property type="protein sequence ID" value="VYU44655.1"/>
    <property type="molecule type" value="Genomic_DNA"/>
</dbReference>
<proteinExistence type="predicted"/>
<organism evidence="2">
    <name type="scientific">Intestinibacter bartlettii</name>
    <dbReference type="NCBI Taxonomy" id="261299"/>
    <lineage>
        <taxon>Bacteria</taxon>
        <taxon>Bacillati</taxon>
        <taxon>Bacillota</taxon>
        <taxon>Clostridia</taxon>
        <taxon>Peptostreptococcales</taxon>
        <taxon>Peptostreptococcaceae</taxon>
        <taxon>Intestinibacter</taxon>
    </lineage>
</organism>
<keyword evidence="2" id="KW-0378">Hydrolase</keyword>
<dbReference type="Gene3D" id="1.10.30.50">
    <property type="match status" value="1"/>
</dbReference>
<feature type="domain" description="HNH nuclease" evidence="1">
    <location>
        <begin position="9"/>
        <end position="61"/>
    </location>
</feature>
<protein>
    <submittedName>
        <fullName evidence="2">HNH endonuclease</fullName>
    </submittedName>
</protein>
<evidence type="ECO:0000313" key="2">
    <source>
        <dbReference type="EMBL" id="VYU44655.1"/>
    </source>
</evidence>
<dbReference type="SMART" id="SM00507">
    <property type="entry name" value="HNHc"/>
    <property type="match status" value="1"/>
</dbReference>
<reference evidence="2" key="1">
    <citation type="submission" date="2019-11" db="EMBL/GenBank/DDBJ databases">
        <authorList>
            <person name="Feng L."/>
        </authorList>
    </citation>
    <scope>NUCLEOTIDE SEQUENCE</scope>
    <source>
        <strain evidence="2">IbartlettiiLFYP30</strain>
    </source>
</reference>
<gene>
    <name evidence="2" type="ORF">IBLFYP30_02715</name>
</gene>
<dbReference type="CDD" id="cd00085">
    <property type="entry name" value="HNHc"/>
    <property type="match status" value="1"/>
</dbReference>
<keyword evidence="2" id="KW-0540">Nuclease</keyword>
<sequence>MAGYREDWFNNNESNHGWYTCVRCGKKLRKGDVDIDHIIPQNKGGRHDLNNLQCMCKHCNRSKQDDFGIDNVRDYTKNVQKNTGKKIESLFKNKKR</sequence>
<dbReference type="RefSeq" id="WP_024035607.1">
    <property type="nucleotide sequence ID" value="NZ_CACRUE010000039.1"/>
</dbReference>
<accession>A0A6N3EW27</accession>
<name>A0A6N3EW27_9FIRM</name>
<evidence type="ECO:0000259" key="1">
    <source>
        <dbReference type="SMART" id="SM00507"/>
    </source>
</evidence>